<dbReference type="GO" id="GO:0016020">
    <property type="term" value="C:membrane"/>
    <property type="evidence" value="ECO:0007669"/>
    <property type="project" value="TreeGrafter"/>
</dbReference>
<evidence type="ECO:0000256" key="1">
    <source>
        <dbReference type="ARBA" id="ARBA00022614"/>
    </source>
</evidence>
<proteinExistence type="predicted"/>
<keyword evidence="1" id="KW-0433">Leucine-rich repeat</keyword>
<dbReference type="SUPFAM" id="SSF52058">
    <property type="entry name" value="L domain-like"/>
    <property type="match status" value="1"/>
</dbReference>
<accession>A0A6B2EH76</accession>
<keyword evidence="2 5" id="KW-0732">Signal</keyword>
<keyword evidence="4" id="KW-0812">Transmembrane</keyword>
<dbReference type="InterPro" id="IPR052286">
    <property type="entry name" value="Wnt_signaling_inhibitor"/>
</dbReference>
<keyword evidence="3" id="KW-0677">Repeat</keyword>
<dbReference type="SMART" id="SM00369">
    <property type="entry name" value="LRR_TYP"/>
    <property type="match status" value="5"/>
</dbReference>
<dbReference type="PROSITE" id="PS51257">
    <property type="entry name" value="PROKAR_LIPOPROTEIN"/>
    <property type="match status" value="1"/>
</dbReference>
<organism evidence="6">
    <name type="scientific">Phlebotomus kandelakii</name>
    <dbReference type="NCBI Taxonomy" id="1109342"/>
    <lineage>
        <taxon>Eukaryota</taxon>
        <taxon>Metazoa</taxon>
        <taxon>Ecdysozoa</taxon>
        <taxon>Arthropoda</taxon>
        <taxon>Hexapoda</taxon>
        <taxon>Insecta</taxon>
        <taxon>Pterygota</taxon>
        <taxon>Neoptera</taxon>
        <taxon>Endopterygota</taxon>
        <taxon>Diptera</taxon>
        <taxon>Nematocera</taxon>
        <taxon>Psychodoidea</taxon>
        <taxon>Psychodidae</taxon>
        <taxon>Phlebotomus</taxon>
        <taxon>Larroussius</taxon>
    </lineage>
</organism>
<dbReference type="EMBL" id="GIFK01004828">
    <property type="protein sequence ID" value="NBJ62531.1"/>
    <property type="molecule type" value="Transcribed_RNA"/>
</dbReference>
<keyword evidence="6" id="KW-0675">Receptor</keyword>
<dbReference type="InterPro" id="IPR032675">
    <property type="entry name" value="LRR_dom_sf"/>
</dbReference>
<dbReference type="AlphaFoldDB" id="A0A6B2EH76"/>
<feature type="chain" id="PRO_5025670502" evidence="5">
    <location>
        <begin position="21"/>
        <end position="397"/>
    </location>
</feature>
<sequence>MCWKLLVTVLVLLNISSVWSGGCGSDFKGKCTCGYGNYDNSRRYIVNCTDTGFKDTTVLENLPDDTEVVIFTGNHIPELPWNVFGQMNDLKSLTIVDMSNNGIQEIRGKSYHHVSNVRRLILNHNNLSISREDDDFNHHHPRVFSNFVNLMELHLTNAFADNTSAQLSEDLHDIFVNSNLTKLIKLHLEQNEISTFRDKHVFCDLPALRDLHLGDNNLKELNFNVMCLKHLRFLDLERNKFEMVKPRDLTTLDSLQALPGRDVNLVVDFMYNPFRCDCSISYFSEWLQRTKVDARNRDYYTCRRNGKDFDTDIILSLKVQRCRTQSQNTRTTAGHTVTLVFLLVVLCFILVGLVAALIYVSRDRINLRRTLTPMLSNVSKKVQYTSIKDDDCPEVHV</sequence>
<evidence type="ECO:0000256" key="5">
    <source>
        <dbReference type="SAM" id="SignalP"/>
    </source>
</evidence>
<dbReference type="PANTHER" id="PTHR24364">
    <property type="entry name" value="LP06937P"/>
    <property type="match status" value="1"/>
</dbReference>
<evidence type="ECO:0000256" key="2">
    <source>
        <dbReference type="ARBA" id="ARBA00022729"/>
    </source>
</evidence>
<dbReference type="Gene3D" id="3.80.10.10">
    <property type="entry name" value="Ribonuclease Inhibitor"/>
    <property type="match status" value="1"/>
</dbReference>
<evidence type="ECO:0000256" key="4">
    <source>
        <dbReference type="SAM" id="Phobius"/>
    </source>
</evidence>
<protein>
    <submittedName>
        <fullName evidence="6">Putative toll-like receptor 5</fullName>
    </submittedName>
</protein>
<dbReference type="InterPro" id="IPR003591">
    <property type="entry name" value="Leu-rich_rpt_typical-subtyp"/>
</dbReference>
<dbReference type="PANTHER" id="PTHR24364:SF18">
    <property type="entry name" value="LP06937P"/>
    <property type="match status" value="1"/>
</dbReference>
<feature type="transmembrane region" description="Helical" evidence="4">
    <location>
        <begin position="337"/>
        <end position="360"/>
    </location>
</feature>
<evidence type="ECO:0000256" key="3">
    <source>
        <dbReference type="ARBA" id="ARBA00022737"/>
    </source>
</evidence>
<keyword evidence="4" id="KW-1133">Transmembrane helix</keyword>
<evidence type="ECO:0000313" key="6">
    <source>
        <dbReference type="EMBL" id="NBJ62531.1"/>
    </source>
</evidence>
<keyword evidence="4" id="KW-0472">Membrane</keyword>
<reference evidence="6" key="1">
    <citation type="submission" date="2019-10" db="EMBL/GenBank/DDBJ databases">
        <title>Short sand fly seasons in Tbilisi, Georgia, hinder development of host immunity to saliva of the visceral leishmaniasis vector Phlebotomus kandelakii.</title>
        <authorList>
            <person name="Oliveira F."/>
            <person name="Giorgobiani E."/>
            <person name="Guimaraes-Costa A.B."/>
            <person name="Abdeladhim M."/>
            <person name="Oristian J."/>
            <person name="Tskhvaradze L."/>
            <person name="Tsertsvadze N."/>
            <person name="Zakalashvili M."/>
            <person name="Valenzuela J.G."/>
            <person name="Kamhawi S."/>
        </authorList>
    </citation>
    <scope>NUCLEOTIDE SEQUENCE</scope>
    <source>
        <strain evidence="6">Wild-capture in Tbilisi</strain>
        <tissue evidence="6">Salivary glands</tissue>
    </source>
</reference>
<name>A0A6B2EH76_9DIPT</name>
<feature type="signal peptide" evidence="5">
    <location>
        <begin position="1"/>
        <end position="20"/>
    </location>
</feature>